<organism evidence="1 2">
    <name type="scientific">Marinobacterium lacunae</name>
    <dbReference type="NCBI Taxonomy" id="1232683"/>
    <lineage>
        <taxon>Bacteria</taxon>
        <taxon>Pseudomonadati</taxon>
        <taxon>Pseudomonadota</taxon>
        <taxon>Gammaproteobacteria</taxon>
        <taxon>Oceanospirillales</taxon>
        <taxon>Oceanospirillaceae</taxon>
        <taxon>Marinobacterium</taxon>
    </lineage>
</organism>
<dbReference type="Gene3D" id="1.10.340.30">
    <property type="entry name" value="Hypothetical protein, domain 2"/>
    <property type="match status" value="1"/>
</dbReference>
<dbReference type="EC" id="3.2.2.20" evidence="1"/>
<sequence>MKSFTDLCHQAQALHPELSLEAMLGPEPLGVEALSAVTDDRLLSDMTRRIFRAGLKHSLVDGKWPAFEQAFFGFDPRAVQLLSDDQIENMMRNEALIRHLGKLKATRVNALMVSELSERHQGFGRFLANWPVTDIVSLWALLKKQGAQLGGNSGAYFLRMVGKDTFALTDDVVTALKAQGVVDKKPSSQKDLRLVQAAFNLWHEQSGRPLCQISRLLARSIGDSR</sequence>
<comment type="caution">
    <text evidence="1">The sequence shown here is derived from an EMBL/GenBank/DDBJ whole genome shotgun (WGS) entry which is preliminary data.</text>
</comment>
<reference evidence="1 2" key="1">
    <citation type="submission" date="2014-04" db="EMBL/GenBank/DDBJ databases">
        <title>Marinobacterium kochiensis sp. nov., isolated from sediment sample collected from Kochi backwaters in Kerala, India.</title>
        <authorList>
            <person name="Singh A."/>
            <person name="Pinnaka A.K."/>
        </authorList>
    </citation>
    <scope>NUCLEOTIDE SEQUENCE [LARGE SCALE GENOMIC DNA]</scope>
    <source>
        <strain evidence="1 2">AK27</strain>
    </source>
</reference>
<dbReference type="PANTHER" id="PTHR30037">
    <property type="entry name" value="DNA-3-METHYLADENINE GLYCOSYLASE 1"/>
    <property type="match status" value="1"/>
</dbReference>
<dbReference type="Pfam" id="PF03352">
    <property type="entry name" value="Adenine_glyco"/>
    <property type="match status" value="1"/>
</dbReference>
<keyword evidence="2" id="KW-1185">Reference proteome</keyword>
<name>A0A081FWD0_9GAMM</name>
<protein>
    <submittedName>
        <fullName evidence="1">DNA-3-methyladenine glycosylase</fullName>
        <ecNumber evidence="1">3.2.2.20</ecNumber>
    </submittedName>
</protein>
<dbReference type="Proteomes" id="UP000028252">
    <property type="component" value="Unassembled WGS sequence"/>
</dbReference>
<dbReference type="SUPFAM" id="SSF48150">
    <property type="entry name" value="DNA-glycosylase"/>
    <property type="match status" value="1"/>
</dbReference>
<gene>
    <name evidence="1" type="ORF">ADIMK_2944</name>
</gene>
<dbReference type="InterPro" id="IPR005019">
    <property type="entry name" value="Adenine_glyco"/>
</dbReference>
<keyword evidence="1" id="KW-0326">Glycosidase</keyword>
<accession>A0A081FWD0</accession>
<dbReference type="InterPro" id="IPR052891">
    <property type="entry name" value="DNA-3mA_glycosylase"/>
</dbReference>
<dbReference type="GO" id="GO:0008725">
    <property type="term" value="F:DNA-3-methyladenine glycosylase activity"/>
    <property type="evidence" value="ECO:0007669"/>
    <property type="project" value="UniProtKB-EC"/>
</dbReference>
<evidence type="ECO:0000313" key="1">
    <source>
        <dbReference type="EMBL" id="KEA62835.1"/>
    </source>
</evidence>
<dbReference type="InterPro" id="IPR011257">
    <property type="entry name" value="DNA_glycosylase"/>
</dbReference>
<dbReference type="GO" id="GO:0006284">
    <property type="term" value="P:base-excision repair"/>
    <property type="evidence" value="ECO:0007669"/>
    <property type="project" value="InterPro"/>
</dbReference>
<keyword evidence="1" id="KW-0378">Hydrolase</keyword>
<dbReference type="AlphaFoldDB" id="A0A081FWD0"/>
<dbReference type="PATRIC" id="fig|1232683.4.peg.2895"/>
<evidence type="ECO:0000313" key="2">
    <source>
        <dbReference type="Proteomes" id="UP000028252"/>
    </source>
</evidence>
<dbReference type="RefSeq" id="WP_036189851.1">
    <property type="nucleotide sequence ID" value="NZ_JMQN01000045.1"/>
</dbReference>
<proteinExistence type="predicted"/>
<dbReference type="PANTHER" id="PTHR30037:SF3">
    <property type="entry name" value="BLR0857 PROTEIN"/>
    <property type="match status" value="1"/>
</dbReference>
<dbReference type="eggNOG" id="COG2818">
    <property type="taxonomic scope" value="Bacteria"/>
</dbReference>
<dbReference type="EMBL" id="JMQN01000045">
    <property type="protein sequence ID" value="KEA62835.1"/>
    <property type="molecule type" value="Genomic_DNA"/>
</dbReference>
<dbReference type="OrthoDB" id="9795156at2"/>
<dbReference type="STRING" id="1232683.ADIMK_2944"/>